<dbReference type="AlphaFoldDB" id="A2ED56"/>
<dbReference type="InterPro" id="IPR016024">
    <property type="entry name" value="ARM-type_fold"/>
</dbReference>
<dbReference type="SMR" id="A2ED56"/>
<proteinExistence type="predicted"/>
<dbReference type="SUPFAM" id="SSF48371">
    <property type="entry name" value="ARM repeat"/>
    <property type="match status" value="1"/>
</dbReference>
<dbReference type="InParanoid" id="A2ED56"/>
<dbReference type="Gene3D" id="1.25.10.10">
    <property type="entry name" value="Leucine-rich Repeat Variant"/>
    <property type="match status" value="1"/>
</dbReference>
<evidence type="ECO:0000313" key="2">
    <source>
        <dbReference type="Proteomes" id="UP000001542"/>
    </source>
</evidence>
<dbReference type="EMBL" id="DS113358">
    <property type="protein sequence ID" value="EAY09411.1"/>
    <property type="molecule type" value="Genomic_DNA"/>
</dbReference>
<organism evidence="1 2">
    <name type="scientific">Trichomonas vaginalis (strain ATCC PRA-98 / G3)</name>
    <dbReference type="NCBI Taxonomy" id="412133"/>
    <lineage>
        <taxon>Eukaryota</taxon>
        <taxon>Metamonada</taxon>
        <taxon>Parabasalia</taxon>
        <taxon>Trichomonadida</taxon>
        <taxon>Trichomonadidae</taxon>
        <taxon>Trichomonas</taxon>
    </lineage>
</organism>
<name>A2ED56_TRIV3</name>
<gene>
    <name evidence="1" type="ORF">TVAG_420330</name>
</gene>
<dbReference type="VEuPathDB" id="TrichDB:TVAG_420330"/>
<reference evidence="1" key="2">
    <citation type="journal article" date="2007" name="Science">
        <title>Draft genome sequence of the sexually transmitted pathogen Trichomonas vaginalis.</title>
        <authorList>
            <person name="Carlton J.M."/>
            <person name="Hirt R.P."/>
            <person name="Silva J.C."/>
            <person name="Delcher A.L."/>
            <person name="Schatz M."/>
            <person name="Zhao Q."/>
            <person name="Wortman J.R."/>
            <person name="Bidwell S.L."/>
            <person name="Alsmark U.C.M."/>
            <person name="Besteiro S."/>
            <person name="Sicheritz-Ponten T."/>
            <person name="Noel C.J."/>
            <person name="Dacks J.B."/>
            <person name="Foster P.G."/>
            <person name="Simillion C."/>
            <person name="Van de Peer Y."/>
            <person name="Miranda-Saavedra D."/>
            <person name="Barton G.J."/>
            <person name="Westrop G.D."/>
            <person name="Mueller S."/>
            <person name="Dessi D."/>
            <person name="Fiori P.L."/>
            <person name="Ren Q."/>
            <person name="Paulsen I."/>
            <person name="Zhang H."/>
            <person name="Bastida-Corcuera F.D."/>
            <person name="Simoes-Barbosa A."/>
            <person name="Brown M.T."/>
            <person name="Hayes R.D."/>
            <person name="Mukherjee M."/>
            <person name="Okumura C.Y."/>
            <person name="Schneider R."/>
            <person name="Smith A.J."/>
            <person name="Vanacova S."/>
            <person name="Villalvazo M."/>
            <person name="Haas B.J."/>
            <person name="Pertea M."/>
            <person name="Feldblyum T.V."/>
            <person name="Utterback T.R."/>
            <person name="Shu C.L."/>
            <person name="Osoegawa K."/>
            <person name="de Jong P.J."/>
            <person name="Hrdy I."/>
            <person name="Horvathova L."/>
            <person name="Zubacova Z."/>
            <person name="Dolezal P."/>
            <person name="Malik S.B."/>
            <person name="Logsdon J.M. Jr."/>
            <person name="Henze K."/>
            <person name="Gupta A."/>
            <person name="Wang C.C."/>
            <person name="Dunne R.L."/>
            <person name="Upcroft J.A."/>
            <person name="Upcroft P."/>
            <person name="White O."/>
            <person name="Salzberg S.L."/>
            <person name="Tang P."/>
            <person name="Chiu C.-H."/>
            <person name="Lee Y.-S."/>
            <person name="Embley T.M."/>
            <person name="Coombs G.H."/>
            <person name="Mottram J.C."/>
            <person name="Tachezy J."/>
            <person name="Fraser-Liggett C.M."/>
            <person name="Johnson P.J."/>
        </authorList>
    </citation>
    <scope>NUCLEOTIDE SEQUENCE [LARGE SCALE GENOMIC DNA]</scope>
    <source>
        <strain evidence="1">G3</strain>
    </source>
</reference>
<reference evidence="1" key="1">
    <citation type="submission" date="2006-10" db="EMBL/GenBank/DDBJ databases">
        <authorList>
            <person name="Amadeo P."/>
            <person name="Zhao Q."/>
            <person name="Wortman J."/>
            <person name="Fraser-Liggett C."/>
            <person name="Carlton J."/>
        </authorList>
    </citation>
    <scope>NUCLEOTIDE SEQUENCE</scope>
    <source>
        <strain evidence="1">G3</strain>
    </source>
</reference>
<dbReference type="Proteomes" id="UP000001542">
    <property type="component" value="Unassembled WGS sequence"/>
</dbReference>
<dbReference type="InterPro" id="IPR011989">
    <property type="entry name" value="ARM-like"/>
</dbReference>
<keyword evidence="2" id="KW-1185">Reference proteome</keyword>
<accession>A2ED56</accession>
<dbReference type="VEuPathDB" id="TrichDB:TVAGG3_0424960"/>
<dbReference type="KEGG" id="tva:4767330"/>
<sequence length="494" mass="57929">MDLYKNFELRTKNQSVVNLNHTEESEVEIDEKIQEEINNYHQNAQAYLESLKGNNTQVINNVVQLHNCILYKFSDFDTLIFAQNSILEAIMACSCDKELYYTFFIKYISINKENALETLKIGLIPFIIQSGELFNSPLYILQLIHEYCKYSSEVFMAVIFSSNIIFEIISNFKQIPDDNKGIYARIIATILTNSSIKPLLELNFKNKFSDEEASDFLILENKPFNEDLFHYYQQHGIPVNSYDQSPICDFFIEYIYQQESLFALQHIIFKEAIECKYILFNPSFKEIFFDLDKLLSFPKEFHIDLVSVLDRIFYRMEIIPEQEYFTNIMRYLLSFIISNESDKKLFEKASNAIVNFLAATNYPQFIDDLFDESVIATICNLFNDSEFHKKKAAMFLFLIVASNYKLDIINEDSMESIIDFIDSDLNDTESLEFIVINLTSIFEANEEYISLFQDLGGSEVIERLIEDKKVGERMSQFYNDYFDDTEIVLNLDED</sequence>
<protein>
    <submittedName>
        <fullName evidence="1">Uncharacterized protein</fullName>
    </submittedName>
</protein>
<dbReference type="RefSeq" id="XP_001321634.1">
    <property type="nucleotide sequence ID" value="XM_001321599.1"/>
</dbReference>
<evidence type="ECO:0000313" key="1">
    <source>
        <dbReference type="EMBL" id="EAY09411.1"/>
    </source>
</evidence>